<reference evidence="1" key="2">
    <citation type="submission" date="2020-11" db="EMBL/GenBank/DDBJ databases">
        <authorList>
            <person name="McCartney M.A."/>
            <person name="Auch B."/>
            <person name="Kono T."/>
            <person name="Mallez S."/>
            <person name="Becker A."/>
            <person name="Gohl D.M."/>
            <person name="Silverstein K.A.T."/>
            <person name="Koren S."/>
            <person name="Bechman K.B."/>
            <person name="Herman A."/>
            <person name="Abrahante J.E."/>
            <person name="Garbe J."/>
        </authorList>
    </citation>
    <scope>NUCLEOTIDE SEQUENCE</scope>
    <source>
        <strain evidence="1">Duluth1</strain>
        <tissue evidence="1">Whole animal</tissue>
    </source>
</reference>
<proteinExistence type="predicted"/>
<accession>A0A9D4LLF0</accession>
<evidence type="ECO:0000313" key="1">
    <source>
        <dbReference type="EMBL" id="KAH3860091.1"/>
    </source>
</evidence>
<dbReference type="EMBL" id="JAIWYP010000002">
    <property type="protein sequence ID" value="KAH3860091.1"/>
    <property type="molecule type" value="Genomic_DNA"/>
</dbReference>
<dbReference type="Proteomes" id="UP000828390">
    <property type="component" value="Unassembled WGS sequence"/>
</dbReference>
<dbReference type="AlphaFoldDB" id="A0A9D4LLF0"/>
<sequence length="80" mass="9331">MNQFQTRTSSSTHLDILGLLFNFYCKCSKEELGVQSALRALEKALSTPTRQKFEKQIKEGYDIVDRSRCFDVYKKPQVHK</sequence>
<comment type="caution">
    <text evidence="1">The sequence shown here is derived from an EMBL/GenBank/DDBJ whole genome shotgun (WGS) entry which is preliminary data.</text>
</comment>
<protein>
    <submittedName>
        <fullName evidence="1">Uncharacterized protein</fullName>
    </submittedName>
</protein>
<organism evidence="1 2">
    <name type="scientific">Dreissena polymorpha</name>
    <name type="common">Zebra mussel</name>
    <name type="synonym">Mytilus polymorpha</name>
    <dbReference type="NCBI Taxonomy" id="45954"/>
    <lineage>
        <taxon>Eukaryota</taxon>
        <taxon>Metazoa</taxon>
        <taxon>Spiralia</taxon>
        <taxon>Lophotrochozoa</taxon>
        <taxon>Mollusca</taxon>
        <taxon>Bivalvia</taxon>
        <taxon>Autobranchia</taxon>
        <taxon>Heteroconchia</taxon>
        <taxon>Euheterodonta</taxon>
        <taxon>Imparidentia</taxon>
        <taxon>Neoheterodontei</taxon>
        <taxon>Myida</taxon>
        <taxon>Dreissenoidea</taxon>
        <taxon>Dreissenidae</taxon>
        <taxon>Dreissena</taxon>
    </lineage>
</organism>
<gene>
    <name evidence="1" type="ORF">DPMN_022984</name>
</gene>
<name>A0A9D4LLF0_DREPO</name>
<evidence type="ECO:0000313" key="2">
    <source>
        <dbReference type="Proteomes" id="UP000828390"/>
    </source>
</evidence>
<reference evidence="1" key="1">
    <citation type="journal article" date="2019" name="bioRxiv">
        <title>The Genome of the Zebra Mussel, Dreissena polymorpha: A Resource for Invasive Species Research.</title>
        <authorList>
            <person name="McCartney M.A."/>
            <person name="Auch B."/>
            <person name="Kono T."/>
            <person name="Mallez S."/>
            <person name="Zhang Y."/>
            <person name="Obille A."/>
            <person name="Becker A."/>
            <person name="Abrahante J.E."/>
            <person name="Garbe J."/>
            <person name="Badalamenti J.P."/>
            <person name="Herman A."/>
            <person name="Mangelson H."/>
            <person name="Liachko I."/>
            <person name="Sullivan S."/>
            <person name="Sone E.D."/>
            <person name="Koren S."/>
            <person name="Silverstein K.A.T."/>
            <person name="Beckman K.B."/>
            <person name="Gohl D.M."/>
        </authorList>
    </citation>
    <scope>NUCLEOTIDE SEQUENCE</scope>
    <source>
        <strain evidence="1">Duluth1</strain>
        <tissue evidence="1">Whole animal</tissue>
    </source>
</reference>
<keyword evidence="2" id="KW-1185">Reference proteome</keyword>